<dbReference type="PANTHER" id="PTHR12411">
    <property type="entry name" value="CYSTEINE PROTEASE FAMILY C1-RELATED"/>
    <property type="match status" value="1"/>
</dbReference>
<dbReference type="Pfam" id="PF00112">
    <property type="entry name" value="Peptidase_C1"/>
    <property type="match status" value="2"/>
</dbReference>
<evidence type="ECO:0000256" key="1">
    <source>
        <dbReference type="ARBA" id="ARBA00008455"/>
    </source>
</evidence>
<name>A0A7J7IYP0_BUGNE</name>
<feature type="chain" id="PRO_5029814932" evidence="7">
    <location>
        <begin position="17"/>
        <end position="237"/>
    </location>
</feature>
<keyword evidence="2" id="KW-0645">Protease</keyword>
<dbReference type="PROSITE" id="PS00639">
    <property type="entry name" value="THIOL_PROTEASE_HIS"/>
    <property type="match status" value="1"/>
</dbReference>
<feature type="domain" description="Peptidase C1A papain C-terminal" evidence="8">
    <location>
        <begin position="89"/>
        <end position="235"/>
    </location>
</feature>
<protein>
    <submittedName>
        <fullName evidence="9">CTSB</fullName>
    </submittedName>
</protein>
<evidence type="ECO:0000313" key="9">
    <source>
        <dbReference type="EMBL" id="KAF6018328.1"/>
    </source>
</evidence>
<dbReference type="SUPFAM" id="SSF54001">
    <property type="entry name" value="Cysteine proteinases"/>
    <property type="match status" value="1"/>
</dbReference>
<keyword evidence="10" id="KW-1185">Reference proteome</keyword>
<comment type="caution">
    <text evidence="9">The sequence shown here is derived from an EMBL/GenBank/DDBJ whole genome shotgun (WGS) entry which is preliminary data.</text>
</comment>
<dbReference type="InterPro" id="IPR012599">
    <property type="entry name" value="Propeptide_C1A"/>
</dbReference>
<dbReference type="SMART" id="SM00645">
    <property type="entry name" value="Pept_C1"/>
    <property type="match status" value="1"/>
</dbReference>
<dbReference type="InterPro" id="IPR000668">
    <property type="entry name" value="Peptidase_C1A_C"/>
</dbReference>
<evidence type="ECO:0000256" key="7">
    <source>
        <dbReference type="SAM" id="SignalP"/>
    </source>
</evidence>
<dbReference type="GO" id="GO:0004197">
    <property type="term" value="F:cysteine-type endopeptidase activity"/>
    <property type="evidence" value="ECO:0007669"/>
    <property type="project" value="InterPro"/>
</dbReference>
<organism evidence="9 10">
    <name type="scientific">Bugula neritina</name>
    <name type="common">Brown bryozoan</name>
    <name type="synonym">Sertularia neritina</name>
    <dbReference type="NCBI Taxonomy" id="10212"/>
    <lineage>
        <taxon>Eukaryota</taxon>
        <taxon>Metazoa</taxon>
        <taxon>Spiralia</taxon>
        <taxon>Lophotrochozoa</taxon>
        <taxon>Bryozoa</taxon>
        <taxon>Gymnolaemata</taxon>
        <taxon>Cheilostomatida</taxon>
        <taxon>Flustrina</taxon>
        <taxon>Buguloidea</taxon>
        <taxon>Bugulidae</taxon>
        <taxon>Bugula</taxon>
    </lineage>
</organism>
<dbReference type="AlphaFoldDB" id="A0A7J7IYP0"/>
<evidence type="ECO:0000256" key="5">
    <source>
        <dbReference type="ARBA" id="ARBA00022807"/>
    </source>
</evidence>
<dbReference type="PRINTS" id="PR00705">
    <property type="entry name" value="PAPAIN"/>
</dbReference>
<evidence type="ECO:0000313" key="10">
    <source>
        <dbReference type="Proteomes" id="UP000593567"/>
    </source>
</evidence>
<dbReference type="PROSITE" id="PS00640">
    <property type="entry name" value="THIOL_PROTEASE_ASN"/>
    <property type="match status" value="1"/>
</dbReference>
<dbReference type="Pfam" id="PF08127">
    <property type="entry name" value="Propeptide_C1"/>
    <property type="match status" value="1"/>
</dbReference>
<dbReference type="PROSITE" id="PS00139">
    <property type="entry name" value="THIOL_PROTEASE_CYS"/>
    <property type="match status" value="1"/>
</dbReference>
<dbReference type="EMBL" id="VXIV02003321">
    <property type="protein sequence ID" value="KAF6018328.1"/>
    <property type="molecule type" value="Genomic_DNA"/>
</dbReference>
<dbReference type="InterPro" id="IPR013128">
    <property type="entry name" value="Peptidase_C1A"/>
</dbReference>
<dbReference type="OrthoDB" id="6286504at2759"/>
<keyword evidence="4" id="KW-0378">Hydrolase</keyword>
<comment type="similarity">
    <text evidence="1">Belongs to the peptidase C1 family.</text>
</comment>
<dbReference type="InterPro" id="IPR025661">
    <property type="entry name" value="Pept_asp_AS"/>
</dbReference>
<dbReference type="Proteomes" id="UP000593567">
    <property type="component" value="Unassembled WGS sequence"/>
</dbReference>
<evidence type="ECO:0000256" key="3">
    <source>
        <dbReference type="ARBA" id="ARBA00022729"/>
    </source>
</evidence>
<evidence type="ECO:0000256" key="2">
    <source>
        <dbReference type="ARBA" id="ARBA00022670"/>
    </source>
</evidence>
<dbReference type="InterPro" id="IPR025660">
    <property type="entry name" value="Pept_his_AS"/>
</dbReference>
<evidence type="ECO:0000256" key="4">
    <source>
        <dbReference type="ARBA" id="ARBA00022801"/>
    </source>
</evidence>
<keyword evidence="5" id="KW-0788">Thiol protease</keyword>
<reference evidence="9" key="1">
    <citation type="submission" date="2020-06" db="EMBL/GenBank/DDBJ databases">
        <title>Draft genome of Bugula neritina, a colonial animal packing powerful symbionts and potential medicines.</title>
        <authorList>
            <person name="Rayko M."/>
        </authorList>
    </citation>
    <scope>NUCLEOTIDE SEQUENCE [LARGE SCALE GENOMIC DNA]</scope>
    <source>
        <strain evidence="9">Kwan_BN1</strain>
    </source>
</reference>
<dbReference type="InterPro" id="IPR038765">
    <property type="entry name" value="Papain-like_cys_pep_sf"/>
</dbReference>
<keyword evidence="6" id="KW-1015">Disulfide bond</keyword>
<feature type="signal peptide" evidence="7">
    <location>
        <begin position="1"/>
        <end position="16"/>
    </location>
</feature>
<dbReference type="Gene3D" id="3.90.70.10">
    <property type="entry name" value="Cysteine proteinases"/>
    <property type="match status" value="2"/>
</dbReference>
<evidence type="ECO:0000256" key="6">
    <source>
        <dbReference type="ARBA" id="ARBA00023157"/>
    </source>
</evidence>
<sequence>MYKLLAVLLFVAVAYGRKYYFNHQPLSDDLITHINNLHKQGHTTWVAGKNFEKHGMTTAGLKRMCGVLEDPNGFKLPFREPHVITEGDIPDEFDARKHSRSISRQLWVVAMLFTYSTIRDQGNCGSCWAFGAVESMSDRICISSDGAMQPSISAEDLLSCCWSCGMGCNGRVYQHETGGELGGHAIRILGWGTENDTPYWLVANSWNNDWGASGYFKILRGQDECGIESSIAAGLPK</sequence>
<keyword evidence="3 7" id="KW-0732">Signal</keyword>
<gene>
    <name evidence="9" type="ORF">EB796_023365</name>
</gene>
<evidence type="ECO:0000259" key="8">
    <source>
        <dbReference type="SMART" id="SM00645"/>
    </source>
</evidence>
<dbReference type="GO" id="GO:0006508">
    <property type="term" value="P:proteolysis"/>
    <property type="evidence" value="ECO:0007669"/>
    <property type="project" value="UniProtKB-KW"/>
</dbReference>
<proteinExistence type="inferred from homology"/>
<accession>A0A7J7IYP0</accession>
<dbReference type="InterPro" id="IPR000169">
    <property type="entry name" value="Pept_cys_AS"/>
</dbReference>